<reference evidence="3" key="1">
    <citation type="submission" date="2020-02" db="EMBL/GenBank/DDBJ databases">
        <authorList>
            <person name="Meier V. D."/>
        </authorList>
    </citation>
    <scope>NUCLEOTIDE SEQUENCE</scope>
    <source>
        <strain evidence="3">AVDCRST_MAG48</strain>
    </source>
</reference>
<proteinExistence type="predicted"/>
<evidence type="ECO:0000259" key="2">
    <source>
        <dbReference type="Pfam" id="PF02739"/>
    </source>
</evidence>
<dbReference type="GO" id="GO:0016788">
    <property type="term" value="F:hydrolase activity, acting on ester bonds"/>
    <property type="evidence" value="ECO:0007669"/>
    <property type="project" value="UniProtKB-ARBA"/>
</dbReference>
<evidence type="ECO:0000313" key="3">
    <source>
        <dbReference type="EMBL" id="CAA9301531.1"/>
    </source>
</evidence>
<protein>
    <submittedName>
        <fullName evidence="3">DNA polymerase I</fullName>
        <ecNumber evidence="3">2.7.7.7</ecNumber>
    </submittedName>
</protein>
<accession>A0A6J4KBL2</accession>
<evidence type="ECO:0000256" key="1">
    <source>
        <dbReference type="SAM" id="MobiDB-lite"/>
    </source>
</evidence>
<feature type="domain" description="5'-3' exonuclease alpha-helical arch N-terminal" evidence="2">
    <location>
        <begin position="27"/>
        <end position="84"/>
    </location>
</feature>
<organism evidence="3">
    <name type="scientific">uncultured Friedmanniella sp</name>
    <dbReference type="NCBI Taxonomy" id="335381"/>
    <lineage>
        <taxon>Bacteria</taxon>
        <taxon>Bacillati</taxon>
        <taxon>Actinomycetota</taxon>
        <taxon>Actinomycetes</taxon>
        <taxon>Propionibacteriales</taxon>
        <taxon>Nocardioidaceae</taxon>
        <taxon>Friedmanniella</taxon>
        <taxon>environmental samples</taxon>
    </lineage>
</organism>
<dbReference type="Pfam" id="PF02739">
    <property type="entry name" value="5_3_exonuc_N"/>
    <property type="match status" value="1"/>
</dbReference>
<dbReference type="CDD" id="cd09859">
    <property type="entry name" value="PIN_53EXO"/>
    <property type="match status" value="1"/>
</dbReference>
<feature type="compositionally biased region" description="Low complexity" evidence="1">
    <location>
        <begin position="1"/>
        <end position="22"/>
    </location>
</feature>
<keyword evidence="3" id="KW-0548">Nucleotidyltransferase</keyword>
<keyword evidence="3" id="KW-0808">Transferase</keyword>
<dbReference type="SUPFAM" id="SSF88723">
    <property type="entry name" value="PIN domain-like"/>
    <property type="match status" value="1"/>
</dbReference>
<feature type="region of interest" description="Disordered" evidence="1">
    <location>
        <begin position="1"/>
        <end position="23"/>
    </location>
</feature>
<dbReference type="GO" id="GO:0003677">
    <property type="term" value="F:DNA binding"/>
    <property type="evidence" value="ECO:0007669"/>
    <property type="project" value="InterPro"/>
</dbReference>
<dbReference type="AlphaFoldDB" id="A0A6J4KBL2"/>
<dbReference type="EC" id="2.7.7.7" evidence="3"/>
<name>A0A6J4KBL2_9ACTN</name>
<feature type="non-terminal residue" evidence="3">
    <location>
        <position position="85"/>
    </location>
</feature>
<dbReference type="Gene3D" id="3.40.50.1010">
    <property type="entry name" value="5'-nuclease"/>
    <property type="match status" value="1"/>
</dbReference>
<dbReference type="EMBL" id="CADCTS010000195">
    <property type="protein sequence ID" value="CAA9301531.1"/>
    <property type="molecule type" value="Genomic_DNA"/>
</dbReference>
<dbReference type="InterPro" id="IPR020046">
    <property type="entry name" value="5-3_exonucl_a-hlix_arch_N"/>
</dbReference>
<dbReference type="GO" id="GO:0003887">
    <property type="term" value="F:DNA-directed DNA polymerase activity"/>
    <property type="evidence" value="ECO:0007669"/>
    <property type="project" value="UniProtKB-EC"/>
</dbReference>
<gene>
    <name evidence="3" type="ORF">AVDCRST_MAG48-1361</name>
</gene>
<dbReference type="GO" id="GO:0004518">
    <property type="term" value="F:nuclease activity"/>
    <property type="evidence" value="ECO:0007669"/>
    <property type="project" value="UniProtKB-ARBA"/>
</dbReference>
<sequence>MPAKTAPSSRAAKNAAAAAAAPPSRPKLLLIDGHSVAYRAFFALPVENFSTRTGQHTNGVFGFTSMLINVLRDEAPTHVGVAFDV</sequence>
<dbReference type="InterPro" id="IPR029060">
    <property type="entry name" value="PIN-like_dom_sf"/>
</dbReference>